<reference evidence="1 2" key="1">
    <citation type="submission" date="2013-03" db="EMBL/GenBank/DDBJ databases">
        <title>Assembly of a new bacterial strain Brevibacillus borstelensis AK1.</title>
        <authorList>
            <person name="Rajan I."/>
            <person name="PoliReddy D."/>
            <person name="Sugumar T."/>
            <person name="Rathinam K."/>
            <person name="Alqarawi S."/>
            <person name="Khalil A.B."/>
            <person name="Sivakumar N."/>
        </authorList>
    </citation>
    <scope>NUCLEOTIDE SEQUENCE [LARGE SCALE GENOMIC DNA]</scope>
    <source>
        <strain evidence="1 2">AK1</strain>
    </source>
</reference>
<dbReference type="PATRIC" id="fig|1300222.3.peg.3982"/>
<accession>M8DC89</accession>
<dbReference type="STRING" id="1300222.I532_18967"/>
<keyword evidence="2" id="KW-1185">Reference proteome</keyword>
<dbReference type="AlphaFoldDB" id="M8DC89"/>
<dbReference type="OrthoDB" id="2677958at2"/>
<dbReference type="Proteomes" id="UP000012081">
    <property type="component" value="Unassembled WGS sequence"/>
</dbReference>
<comment type="caution">
    <text evidence="1">The sequence shown here is derived from an EMBL/GenBank/DDBJ whole genome shotgun (WGS) entry which is preliminary data.</text>
</comment>
<dbReference type="EMBL" id="APBN01000010">
    <property type="protein sequence ID" value="EMT51028.1"/>
    <property type="molecule type" value="Genomic_DNA"/>
</dbReference>
<protein>
    <submittedName>
        <fullName evidence="1">Uncharacterized protein</fullName>
    </submittedName>
</protein>
<dbReference type="Gene3D" id="3.40.50.720">
    <property type="entry name" value="NAD(P)-binding Rossmann-like Domain"/>
    <property type="match status" value="1"/>
</dbReference>
<dbReference type="RefSeq" id="WP_003390197.1">
    <property type="nucleotide sequence ID" value="NZ_APBN01000010.1"/>
</dbReference>
<name>M8DC89_9BACL</name>
<sequence length="340" mass="38521">MPEDMITLREISGVTLSESRKAELRKLGLEICSGEESGASIQADGILVGGQPDNHVEDRIQIVEAGDGPRLLLVYGDKIRVGLADEWSAAHPGWEVIRMFRFSDGDKVLLGGEPSGKWMRKLSRQLARRNIISLLCRRGEVDEAVRQLGLYLTWKERFFMRLGEVCDEEGSQLRIQVLARALGMDKRVGQGWLYPERKSQTRLCRWLDQQLQQVLKRTNVHRITLWGNISFWLQFPASGLLGKEVRLFSSAVDHAKAETVPAEWSVYEDWRSALSQSDLLMIGTADPVISEMPLPVLAREMAKPIVIDACSCFPIEEAESCRIIYRAIGENTNVWEWSRL</sequence>
<evidence type="ECO:0000313" key="2">
    <source>
        <dbReference type="Proteomes" id="UP000012081"/>
    </source>
</evidence>
<organism evidence="1 2">
    <name type="scientific">Brevibacillus borstelensis AK1</name>
    <dbReference type="NCBI Taxonomy" id="1300222"/>
    <lineage>
        <taxon>Bacteria</taxon>
        <taxon>Bacillati</taxon>
        <taxon>Bacillota</taxon>
        <taxon>Bacilli</taxon>
        <taxon>Bacillales</taxon>
        <taxon>Paenibacillaceae</taxon>
        <taxon>Brevibacillus</taxon>
    </lineage>
</organism>
<evidence type="ECO:0000313" key="1">
    <source>
        <dbReference type="EMBL" id="EMT51028.1"/>
    </source>
</evidence>
<gene>
    <name evidence="1" type="ORF">I532_18967</name>
</gene>
<proteinExistence type="predicted"/>